<name>A0A4Y2UCL5_ARAVE</name>
<organism evidence="1 3">
    <name type="scientific">Araneus ventricosus</name>
    <name type="common">Orbweaver spider</name>
    <name type="synonym">Epeira ventricosa</name>
    <dbReference type="NCBI Taxonomy" id="182803"/>
    <lineage>
        <taxon>Eukaryota</taxon>
        <taxon>Metazoa</taxon>
        <taxon>Ecdysozoa</taxon>
        <taxon>Arthropoda</taxon>
        <taxon>Chelicerata</taxon>
        <taxon>Arachnida</taxon>
        <taxon>Araneae</taxon>
        <taxon>Araneomorphae</taxon>
        <taxon>Entelegynae</taxon>
        <taxon>Araneoidea</taxon>
        <taxon>Araneidae</taxon>
        <taxon>Araneus</taxon>
    </lineage>
</organism>
<sequence length="55" mass="6337">KMRSANVFCKLGLVRPGHDCDYKKTLRNPLLSKGIPRPSVCTMEYHWNQKDSSDD</sequence>
<evidence type="ECO:0000313" key="2">
    <source>
        <dbReference type="EMBL" id="GBO10383.1"/>
    </source>
</evidence>
<evidence type="ECO:0000313" key="1">
    <source>
        <dbReference type="EMBL" id="GBO10382.1"/>
    </source>
</evidence>
<evidence type="ECO:0000313" key="3">
    <source>
        <dbReference type="Proteomes" id="UP000499080"/>
    </source>
</evidence>
<dbReference type="EMBL" id="BGPR01035515">
    <property type="protein sequence ID" value="GBO10382.1"/>
    <property type="molecule type" value="Genomic_DNA"/>
</dbReference>
<protein>
    <submittedName>
        <fullName evidence="1">Uncharacterized protein</fullName>
    </submittedName>
</protein>
<dbReference type="Proteomes" id="UP000499080">
    <property type="component" value="Unassembled WGS sequence"/>
</dbReference>
<dbReference type="EMBL" id="BGPR01035517">
    <property type="protein sequence ID" value="GBO10383.1"/>
    <property type="molecule type" value="Genomic_DNA"/>
</dbReference>
<dbReference type="AlphaFoldDB" id="A0A4Y2UCL5"/>
<gene>
    <name evidence="2" type="ORF">AVEN_224407_1</name>
    <name evidence="1" type="ORF">AVEN_94494_1</name>
</gene>
<comment type="caution">
    <text evidence="1">The sequence shown here is derived from an EMBL/GenBank/DDBJ whole genome shotgun (WGS) entry which is preliminary data.</text>
</comment>
<proteinExistence type="predicted"/>
<accession>A0A4Y2UCL5</accession>
<feature type="non-terminal residue" evidence="1">
    <location>
        <position position="1"/>
    </location>
</feature>
<keyword evidence="3" id="KW-1185">Reference proteome</keyword>
<reference evidence="1 3" key="1">
    <citation type="journal article" date="2019" name="Sci. Rep.">
        <title>Orb-weaving spider Araneus ventricosus genome elucidates the spidroin gene catalogue.</title>
        <authorList>
            <person name="Kono N."/>
            <person name="Nakamura H."/>
            <person name="Ohtoshi R."/>
            <person name="Moran D.A.P."/>
            <person name="Shinohara A."/>
            <person name="Yoshida Y."/>
            <person name="Fujiwara M."/>
            <person name="Mori M."/>
            <person name="Tomita M."/>
            <person name="Arakawa K."/>
        </authorList>
    </citation>
    <scope>NUCLEOTIDE SEQUENCE [LARGE SCALE GENOMIC DNA]</scope>
</reference>